<evidence type="ECO:0000313" key="2">
    <source>
        <dbReference type="Proteomes" id="UP000029516"/>
    </source>
</evidence>
<reference evidence="1 2" key="1">
    <citation type="submission" date="2014-09" db="EMBL/GenBank/DDBJ databases">
        <authorList>
            <person name="Chan K.-G."/>
        </authorList>
    </citation>
    <scope>NUCLEOTIDE SEQUENCE [LARGE SCALE GENOMIC DNA]</scope>
    <source>
        <strain evidence="1 2">M006</strain>
    </source>
</reference>
<dbReference type="AlphaFoldDB" id="A0AAN0S402"/>
<protein>
    <submittedName>
        <fullName evidence="1">Uncharacterized protein</fullName>
    </submittedName>
</protein>
<name>A0AAN0S402_9ENTR</name>
<sequence>MRNSLKIFTAVVVVITAGLVWAWPYITMEFAGSAHYTEQDKREYEYYTPDILREMPRISPRYDFDYVNVTGPGAFIHAVSFYDIDDSSRVDAYLEIKGYTKQKECHIKAVCWQGSDSEETITVSNLKEEKIIQVAIIYDY</sequence>
<dbReference type="KEGG" id="cem:LH23_09910"/>
<gene>
    <name evidence="1" type="ORF">LH23_09910</name>
</gene>
<organism evidence="1 2">
    <name type="scientific">Cedecea neteri</name>
    <dbReference type="NCBI Taxonomy" id="158822"/>
    <lineage>
        <taxon>Bacteria</taxon>
        <taxon>Pseudomonadati</taxon>
        <taxon>Pseudomonadota</taxon>
        <taxon>Gammaproteobacteria</taxon>
        <taxon>Enterobacterales</taxon>
        <taxon>Enterobacteriaceae</taxon>
        <taxon>Cedecea</taxon>
    </lineage>
</organism>
<dbReference type="Proteomes" id="UP000029516">
    <property type="component" value="Chromosome"/>
</dbReference>
<accession>A0AAN0S402</accession>
<dbReference type="RefSeq" id="WP_039290658.1">
    <property type="nucleotide sequence ID" value="NZ_CP009458.1"/>
</dbReference>
<proteinExistence type="predicted"/>
<dbReference type="EMBL" id="CP009458">
    <property type="protein sequence ID" value="AIR60961.1"/>
    <property type="molecule type" value="Genomic_DNA"/>
</dbReference>
<evidence type="ECO:0000313" key="1">
    <source>
        <dbReference type="EMBL" id="AIR60961.1"/>
    </source>
</evidence>